<reference evidence="4 5" key="1">
    <citation type="submission" date="2023-07" db="EMBL/GenBank/DDBJ databases">
        <title>Sorghum-associated microbial communities from plants grown in Nebraska, USA.</title>
        <authorList>
            <person name="Schachtman D."/>
        </authorList>
    </citation>
    <scope>NUCLEOTIDE SEQUENCE [LARGE SCALE GENOMIC DNA]</scope>
    <source>
        <strain evidence="4 5">BE248</strain>
    </source>
</reference>
<evidence type="ECO:0000313" key="4">
    <source>
        <dbReference type="EMBL" id="MDR7085637.1"/>
    </source>
</evidence>
<dbReference type="Proteomes" id="UP001257739">
    <property type="component" value="Unassembled WGS sequence"/>
</dbReference>
<keyword evidence="2" id="KW-1133">Transmembrane helix</keyword>
<keyword evidence="2" id="KW-0472">Membrane</keyword>
<name>A0ABU1UKA8_9ACTN</name>
<dbReference type="EMBL" id="JAVDWH010000001">
    <property type="protein sequence ID" value="MDR7085637.1"/>
    <property type="molecule type" value="Genomic_DNA"/>
</dbReference>
<sequence>MAHPVRRADSRHATPHDGRHDRPLARADRLTRTLKVLLLALLAISVALPTAYTTFIHSERSIIIGAHEATVHPDFSNYARIDFGAVLPQVRLPAEAPLGIGVDIRLGDSEVSDLNKLVARDAVIASQPQGEIAAVRSQVVSMAIDAALRGLGVALLALLIAILGWKAIGRRRRRALWAAARHPNRGQKIGAASVAVLTMVALALVATPERPRSEDIAWVPIGTIFPLLPADPVLDHVEIAEGASTSGSKAIVEGALSTYRDSVSFYGKLAEQAESVTVRTPLKGETTALVVTDRHDNIGMDPVARAIADRAQATMLIDLGDDTSSGQAWETFSLNSLAREFRGFEIVSVAGNHDTGPTVSKQMKDKDFAVLDGKPITVDGVRFLGSSDPRSSGLTAGYNGNESDNIAAIKSQDTELTASACDDGGVNVIAVHSPSSAKQAAASGCADLVLSGHLHRQVGPTVVAGTNGRSTTTLSTGSTGGAVYAFALGSKLRRSAQVTIVTFDDGVPVGLQPVTFEPGGIITVADYAPINASPRATQE</sequence>
<evidence type="ECO:0000259" key="3">
    <source>
        <dbReference type="Pfam" id="PF00149"/>
    </source>
</evidence>
<organism evidence="4 5">
    <name type="scientific">Aeromicrobium panaciterrae</name>
    <dbReference type="NCBI Taxonomy" id="363861"/>
    <lineage>
        <taxon>Bacteria</taxon>
        <taxon>Bacillati</taxon>
        <taxon>Actinomycetota</taxon>
        <taxon>Actinomycetes</taxon>
        <taxon>Propionibacteriales</taxon>
        <taxon>Nocardioidaceae</taxon>
        <taxon>Aeromicrobium</taxon>
    </lineage>
</organism>
<dbReference type="RefSeq" id="WP_309966325.1">
    <property type="nucleotide sequence ID" value="NZ_JAVDWH010000001.1"/>
</dbReference>
<keyword evidence="5" id="KW-1185">Reference proteome</keyword>
<protein>
    <submittedName>
        <fullName evidence="4">Phosphodiesterase</fullName>
    </submittedName>
</protein>
<evidence type="ECO:0000256" key="2">
    <source>
        <dbReference type="SAM" id="Phobius"/>
    </source>
</evidence>
<comment type="caution">
    <text evidence="4">The sequence shown here is derived from an EMBL/GenBank/DDBJ whole genome shotgun (WGS) entry which is preliminary data.</text>
</comment>
<feature type="transmembrane region" description="Helical" evidence="2">
    <location>
        <begin position="189"/>
        <end position="206"/>
    </location>
</feature>
<accession>A0ABU1UKA8</accession>
<evidence type="ECO:0000313" key="5">
    <source>
        <dbReference type="Proteomes" id="UP001257739"/>
    </source>
</evidence>
<dbReference type="SUPFAM" id="SSF56300">
    <property type="entry name" value="Metallo-dependent phosphatases"/>
    <property type="match status" value="1"/>
</dbReference>
<dbReference type="InterPro" id="IPR004843">
    <property type="entry name" value="Calcineurin-like_PHP"/>
</dbReference>
<dbReference type="Pfam" id="PF00149">
    <property type="entry name" value="Metallophos"/>
    <property type="match status" value="1"/>
</dbReference>
<feature type="transmembrane region" description="Helical" evidence="2">
    <location>
        <begin position="36"/>
        <end position="55"/>
    </location>
</feature>
<proteinExistence type="predicted"/>
<evidence type="ECO:0000256" key="1">
    <source>
        <dbReference type="SAM" id="MobiDB-lite"/>
    </source>
</evidence>
<feature type="region of interest" description="Disordered" evidence="1">
    <location>
        <begin position="1"/>
        <end position="24"/>
    </location>
</feature>
<dbReference type="Gene3D" id="3.60.21.10">
    <property type="match status" value="1"/>
</dbReference>
<keyword evidence="2" id="KW-0812">Transmembrane</keyword>
<dbReference type="InterPro" id="IPR029052">
    <property type="entry name" value="Metallo-depent_PP-like"/>
</dbReference>
<feature type="transmembrane region" description="Helical" evidence="2">
    <location>
        <begin position="146"/>
        <end position="168"/>
    </location>
</feature>
<feature type="domain" description="Calcineurin-like phosphoesterase" evidence="3">
    <location>
        <begin position="289"/>
        <end position="456"/>
    </location>
</feature>
<gene>
    <name evidence="4" type="ORF">J2X11_000476</name>
</gene>